<reference evidence="1 2" key="1">
    <citation type="journal article" date="2020" name="Mol. Biol. Evol.">
        <title>Distinct Expression and Methylation Patterns for Genes with Different Fates following a Single Whole-Genome Duplication in Flowering Plants.</title>
        <authorList>
            <person name="Shi T."/>
            <person name="Rahmani R.S."/>
            <person name="Gugger P.F."/>
            <person name="Wang M."/>
            <person name="Li H."/>
            <person name="Zhang Y."/>
            <person name="Li Z."/>
            <person name="Wang Q."/>
            <person name="Van de Peer Y."/>
            <person name="Marchal K."/>
            <person name="Chen J."/>
        </authorList>
    </citation>
    <scope>NUCLEOTIDE SEQUENCE [LARGE SCALE GENOMIC DNA]</scope>
    <source>
        <tissue evidence="1">Leaf</tissue>
    </source>
</reference>
<proteinExistence type="predicted"/>
<organism evidence="1 2">
    <name type="scientific">Nelumbo nucifera</name>
    <name type="common">Sacred lotus</name>
    <dbReference type="NCBI Taxonomy" id="4432"/>
    <lineage>
        <taxon>Eukaryota</taxon>
        <taxon>Viridiplantae</taxon>
        <taxon>Streptophyta</taxon>
        <taxon>Embryophyta</taxon>
        <taxon>Tracheophyta</taxon>
        <taxon>Spermatophyta</taxon>
        <taxon>Magnoliopsida</taxon>
        <taxon>Proteales</taxon>
        <taxon>Nelumbonaceae</taxon>
        <taxon>Nelumbo</taxon>
    </lineage>
</organism>
<accession>A0A822XNK4</accession>
<evidence type="ECO:0000313" key="1">
    <source>
        <dbReference type="EMBL" id="DAD19098.1"/>
    </source>
</evidence>
<sequence length="38" mass="4335">MGSFFISYEVWDHYLARILLKSSSLALNSPCPHHQTKG</sequence>
<dbReference type="EMBL" id="DUZY01000001">
    <property type="protein sequence ID" value="DAD19098.1"/>
    <property type="molecule type" value="Genomic_DNA"/>
</dbReference>
<dbReference type="Proteomes" id="UP000607653">
    <property type="component" value="Unassembled WGS sequence"/>
</dbReference>
<keyword evidence="2" id="KW-1185">Reference proteome</keyword>
<evidence type="ECO:0000313" key="2">
    <source>
        <dbReference type="Proteomes" id="UP000607653"/>
    </source>
</evidence>
<protein>
    <submittedName>
        <fullName evidence="1">Uncharacterized protein</fullName>
    </submittedName>
</protein>
<dbReference type="AlphaFoldDB" id="A0A822XNK4"/>
<name>A0A822XNK4_NELNU</name>
<comment type="caution">
    <text evidence="1">The sequence shown here is derived from an EMBL/GenBank/DDBJ whole genome shotgun (WGS) entry which is preliminary data.</text>
</comment>
<gene>
    <name evidence="1" type="ORF">HUJ06_020561</name>
</gene>